<evidence type="ECO:0000256" key="2">
    <source>
        <dbReference type="RuleBase" id="RU000461"/>
    </source>
</evidence>
<name>A0ABN1R5H7_9ACTN</name>
<dbReference type="PROSITE" id="PS00086">
    <property type="entry name" value="CYTOCHROME_P450"/>
    <property type="match status" value="1"/>
</dbReference>
<comment type="similarity">
    <text evidence="1 2">Belongs to the cytochrome P450 family.</text>
</comment>
<keyword evidence="2" id="KW-0349">Heme</keyword>
<dbReference type="PRINTS" id="PR00359">
    <property type="entry name" value="BP450"/>
</dbReference>
<dbReference type="InterPro" id="IPR002397">
    <property type="entry name" value="Cyt_P450_B"/>
</dbReference>
<dbReference type="InterPro" id="IPR017972">
    <property type="entry name" value="Cyt_P450_CS"/>
</dbReference>
<proteinExistence type="inferred from homology"/>
<keyword evidence="2" id="KW-0503">Monooxygenase</keyword>
<dbReference type="SUPFAM" id="SSF48264">
    <property type="entry name" value="Cytochrome P450"/>
    <property type="match status" value="1"/>
</dbReference>
<keyword evidence="2" id="KW-0408">Iron</keyword>
<dbReference type="Proteomes" id="UP001501578">
    <property type="component" value="Unassembled WGS sequence"/>
</dbReference>
<keyword evidence="2" id="KW-0479">Metal-binding</keyword>
<keyword evidence="4" id="KW-1185">Reference proteome</keyword>
<dbReference type="PANTHER" id="PTHR46696">
    <property type="entry name" value="P450, PUTATIVE (EUROFUNG)-RELATED"/>
    <property type="match status" value="1"/>
</dbReference>
<dbReference type="InterPro" id="IPR001128">
    <property type="entry name" value="Cyt_P450"/>
</dbReference>
<dbReference type="Gene3D" id="1.10.630.10">
    <property type="entry name" value="Cytochrome P450"/>
    <property type="match status" value="1"/>
</dbReference>
<dbReference type="Pfam" id="PF00067">
    <property type="entry name" value="p450"/>
    <property type="match status" value="1"/>
</dbReference>
<protein>
    <submittedName>
        <fullName evidence="3">Cytochrome P450</fullName>
    </submittedName>
</protein>
<dbReference type="RefSeq" id="WP_343954728.1">
    <property type="nucleotide sequence ID" value="NZ_BAAAHQ010000049.1"/>
</dbReference>
<dbReference type="PANTHER" id="PTHR46696:SF1">
    <property type="entry name" value="CYTOCHROME P450 YJIB-RELATED"/>
    <property type="match status" value="1"/>
</dbReference>
<keyword evidence="2" id="KW-0560">Oxidoreductase</keyword>
<reference evidence="3 4" key="1">
    <citation type="journal article" date="2019" name="Int. J. Syst. Evol. Microbiol.">
        <title>The Global Catalogue of Microorganisms (GCM) 10K type strain sequencing project: providing services to taxonomists for standard genome sequencing and annotation.</title>
        <authorList>
            <consortium name="The Broad Institute Genomics Platform"/>
            <consortium name="The Broad Institute Genome Sequencing Center for Infectious Disease"/>
            <person name="Wu L."/>
            <person name="Ma J."/>
        </authorList>
    </citation>
    <scope>NUCLEOTIDE SEQUENCE [LARGE SCALE GENOMIC DNA]</scope>
    <source>
        <strain evidence="3 4">JCM 11136</strain>
    </source>
</reference>
<evidence type="ECO:0000256" key="1">
    <source>
        <dbReference type="ARBA" id="ARBA00010617"/>
    </source>
</evidence>
<comment type="caution">
    <text evidence="3">The sequence shown here is derived from an EMBL/GenBank/DDBJ whole genome shotgun (WGS) entry which is preliminary data.</text>
</comment>
<sequence>MNGPTFPFGDWGTDLSPRYAELCTDPEPAHQVTTVTGDRMWLVTRHELARKILTDPLVSATAALAPDAPRQEPVPQRGPDGTNDALTALREAGLHRLLADALGAGSVRRHRDWTRRQAGAMVAELTGPGGCADLVTGLVRPLPFAMLCRVLVGPLDDADRDLLNEWGDVMLSWGPPFGEHTHDELTAAGGKAYTFFLERLPELAAAPGPHLLGRVARAGALPPADLAVVAMMLFIAGYRTTSAFLGNALVTLLRRPDVMRAVREDPGVTGLVVEELLRHTPMATGGVKRLAVADVEVGGMTIGRGQGILVALEGANHDPRVFADPDAFDPTRPERQHVAFGFGKHYCPGNQLARMQITAAVRAVAEHTPELRPAVPAEELTWQRAAAFRRLRSLPVTW</sequence>
<accession>A0ABN1R5H7</accession>
<dbReference type="EMBL" id="BAAAHQ010000049">
    <property type="protein sequence ID" value="GAA0951152.1"/>
    <property type="molecule type" value="Genomic_DNA"/>
</dbReference>
<dbReference type="InterPro" id="IPR036396">
    <property type="entry name" value="Cyt_P450_sf"/>
</dbReference>
<organism evidence="3 4">
    <name type="scientific">Nonomuraea longicatena</name>
    <dbReference type="NCBI Taxonomy" id="83682"/>
    <lineage>
        <taxon>Bacteria</taxon>
        <taxon>Bacillati</taxon>
        <taxon>Actinomycetota</taxon>
        <taxon>Actinomycetes</taxon>
        <taxon>Streptosporangiales</taxon>
        <taxon>Streptosporangiaceae</taxon>
        <taxon>Nonomuraea</taxon>
    </lineage>
</organism>
<evidence type="ECO:0000313" key="3">
    <source>
        <dbReference type="EMBL" id="GAA0951152.1"/>
    </source>
</evidence>
<gene>
    <name evidence="3" type="ORF">GCM10009560_71520</name>
</gene>
<dbReference type="PRINTS" id="PR00385">
    <property type="entry name" value="P450"/>
</dbReference>
<evidence type="ECO:0000313" key="4">
    <source>
        <dbReference type="Proteomes" id="UP001501578"/>
    </source>
</evidence>